<dbReference type="RefSeq" id="WP_163702519.1">
    <property type="nucleotide sequence ID" value="NZ_QXHD01000004.1"/>
</dbReference>
<name>A0A6M0RTT4_9CYAN</name>
<protein>
    <submittedName>
        <fullName evidence="1">Uncharacterized protein</fullName>
    </submittedName>
</protein>
<proteinExistence type="predicted"/>
<accession>A0A6M0RTT4</accession>
<organism evidence="1 2">
    <name type="scientific">Adonisia turfae CCMR0081</name>
    <dbReference type="NCBI Taxonomy" id="2292702"/>
    <lineage>
        <taxon>Bacteria</taxon>
        <taxon>Bacillati</taxon>
        <taxon>Cyanobacteriota</taxon>
        <taxon>Adonisia</taxon>
        <taxon>Adonisia turfae</taxon>
    </lineage>
</organism>
<reference evidence="1 2" key="1">
    <citation type="journal article" date="2020" name="Microb. Ecol.">
        <title>Ecogenomics of the Marine Benthic Filamentous Cyanobacterium Adonisia.</title>
        <authorList>
            <person name="Walter J.M."/>
            <person name="Coutinho F.H."/>
            <person name="Leomil L."/>
            <person name="Hargreaves P.I."/>
            <person name="Campeao M.E."/>
            <person name="Vieira V.V."/>
            <person name="Silva B.S."/>
            <person name="Fistarol G.O."/>
            <person name="Salomon P.S."/>
            <person name="Sawabe T."/>
            <person name="Mino S."/>
            <person name="Hosokawa M."/>
            <person name="Miyashita H."/>
            <person name="Maruyama F."/>
            <person name="van Verk M.C."/>
            <person name="Dutilh B.E."/>
            <person name="Thompson C.C."/>
            <person name="Thompson F.L."/>
        </authorList>
    </citation>
    <scope>NUCLEOTIDE SEQUENCE [LARGE SCALE GENOMIC DNA]</scope>
    <source>
        <strain evidence="1 2">CCMR0081</strain>
    </source>
</reference>
<dbReference type="EMBL" id="QXHD01000004">
    <property type="protein sequence ID" value="NEZ59586.1"/>
    <property type="molecule type" value="Genomic_DNA"/>
</dbReference>
<comment type="caution">
    <text evidence="1">The sequence shown here is derived from an EMBL/GenBank/DDBJ whole genome shotgun (WGS) entry which is preliminary data.</text>
</comment>
<keyword evidence="2" id="KW-1185">Reference proteome</keyword>
<evidence type="ECO:0000313" key="2">
    <source>
        <dbReference type="Proteomes" id="UP000481033"/>
    </source>
</evidence>
<evidence type="ECO:0000313" key="1">
    <source>
        <dbReference type="EMBL" id="NEZ59586.1"/>
    </source>
</evidence>
<gene>
    <name evidence="1" type="ORF">DXZ20_28880</name>
</gene>
<dbReference type="AlphaFoldDB" id="A0A6M0RTT4"/>
<sequence length="593" mass="67217">MHLEPLVETHQALLTEVLEIARCLRKRGDFSNDTFHQRQQQRLKSLHNELAILRRHTVQHQVQAIETIPTAVRQSFVRAALLSKRYCQLAGHQWQGTLSSPTLSKQTPDKIPPALESEAATLGLCQHFQLSEQEQQELKGTLKQIDQRIKDQAATIQTVLHSVGLASINGAASIQLSRIQATVLFKHLFGITLPANIVDIIYTPLQIYFCLPTDQAEVWAEIPTAEQQRLSELFERMQSFSFDQFRRFPTFGPCQPQNIDIAWATPIAQQLGESIDHVIEALSNSVSVLPTAKAEAFLIHDIWGHYWQLMMTQFEADYASLAYCDEPLRAGETAYTDSGPVTCRELFSPVADEVTLNENKAHAFFHGEVRQRLGLVFTHLIGEMMADVAEFKFIWCNPHASDELPSSSAFKTTPVKLDLSLIDLDFLFIRVINPLMKINISALETSSLEQDILSNWKHQGIKSFSLELRTHLKQKLSRLHEIFLDNYRQHYLSSLKSSEGIFCQAATNLVYLQNTINHLCVDACRDVTTSLADESAEQPLYHDLLMIFIGCHCSGDGYSHFWQMDAVLAQHFLPCWHLLQEWIAGDGQVVSDE</sequence>
<dbReference type="Proteomes" id="UP000481033">
    <property type="component" value="Unassembled WGS sequence"/>
</dbReference>